<keyword evidence="3 12" id="KW-0808">Transferase</keyword>
<dbReference type="PANTHER" id="PTHR46390">
    <property type="entry name" value="MANNOSE-1-PHOSPHATE GUANYLYLTRANSFERASE"/>
    <property type="match status" value="1"/>
</dbReference>
<evidence type="ECO:0000256" key="1">
    <source>
        <dbReference type="ARBA" id="ARBA00006115"/>
    </source>
</evidence>
<evidence type="ECO:0000313" key="13">
    <source>
        <dbReference type="Proteomes" id="UP000253501"/>
    </source>
</evidence>
<dbReference type="GO" id="GO:0009298">
    <property type="term" value="P:GDP-mannose biosynthetic process"/>
    <property type="evidence" value="ECO:0007669"/>
    <property type="project" value="TreeGrafter"/>
</dbReference>
<dbReference type="InterPro" id="IPR005835">
    <property type="entry name" value="NTP_transferase_dom"/>
</dbReference>
<dbReference type="InterPro" id="IPR054566">
    <property type="entry name" value="ManC/GMP-like_b-helix"/>
</dbReference>
<dbReference type="InterPro" id="IPR051161">
    <property type="entry name" value="Mannose-6P_isomerase_type2"/>
</dbReference>
<comment type="similarity">
    <text evidence="1 8">Belongs to the mannose-6-phosphate isomerase type 2 family.</text>
</comment>
<gene>
    <name evidence="12" type="ORF">DDK22_04160</name>
</gene>
<dbReference type="InterPro" id="IPR006375">
    <property type="entry name" value="Man1P_GuaTrfase/Man6P_Isoase"/>
</dbReference>
<dbReference type="CDD" id="cd02509">
    <property type="entry name" value="GDP-M1P_Guanylyltransferase"/>
    <property type="match status" value="1"/>
</dbReference>
<organism evidence="12 13">
    <name type="scientific">Cupriavidus necator</name>
    <name type="common">Alcaligenes eutrophus</name>
    <name type="synonym">Ralstonia eutropha</name>
    <dbReference type="NCBI Taxonomy" id="106590"/>
    <lineage>
        <taxon>Bacteria</taxon>
        <taxon>Pseudomonadati</taxon>
        <taxon>Pseudomonadota</taxon>
        <taxon>Betaproteobacteria</taxon>
        <taxon>Burkholderiales</taxon>
        <taxon>Burkholderiaceae</taxon>
        <taxon>Cupriavidus</taxon>
    </lineage>
</organism>
<dbReference type="InterPro" id="IPR049577">
    <property type="entry name" value="GMPP_N"/>
</dbReference>
<evidence type="ECO:0000313" key="12">
    <source>
        <dbReference type="EMBL" id="RCJ09817.1"/>
    </source>
</evidence>
<keyword evidence="5" id="KW-0547">Nucleotide-binding</keyword>
<dbReference type="EC" id="2.7.7.13" evidence="2"/>
<evidence type="ECO:0000259" key="11">
    <source>
        <dbReference type="Pfam" id="PF22640"/>
    </source>
</evidence>
<feature type="domain" description="Nucleotidyl transferase" evidence="9">
    <location>
        <begin position="9"/>
        <end position="288"/>
    </location>
</feature>
<name>A0A367PRT5_CUPNE</name>
<keyword evidence="4 12" id="KW-0548">Nucleotidyltransferase</keyword>
<evidence type="ECO:0000256" key="7">
    <source>
        <dbReference type="ARBA" id="ARBA00047343"/>
    </source>
</evidence>
<dbReference type="Pfam" id="PF00483">
    <property type="entry name" value="NTP_transferase"/>
    <property type="match status" value="1"/>
</dbReference>
<dbReference type="Pfam" id="PF01050">
    <property type="entry name" value="MannoseP_isomer"/>
    <property type="match status" value="1"/>
</dbReference>
<keyword evidence="12" id="KW-0413">Isomerase</keyword>
<evidence type="ECO:0000259" key="9">
    <source>
        <dbReference type="Pfam" id="PF00483"/>
    </source>
</evidence>
<dbReference type="FunFam" id="2.60.120.10:FF:000032">
    <property type="entry name" value="Mannose-1-phosphate guanylyltransferase/mannose-6-phosphate isomerase"/>
    <property type="match status" value="1"/>
</dbReference>
<dbReference type="Gene3D" id="3.90.550.10">
    <property type="entry name" value="Spore Coat Polysaccharide Biosynthesis Protein SpsA, Chain A"/>
    <property type="match status" value="1"/>
</dbReference>
<protein>
    <recommendedName>
        <fullName evidence="2">mannose-1-phosphate guanylyltransferase</fullName>
        <ecNumber evidence="2">2.7.7.13</ecNumber>
    </recommendedName>
</protein>
<dbReference type="GO" id="GO:0004475">
    <property type="term" value="F:mannose-1-phosphate guanylyltransferase (GTP) activity"/>
    <property type="evidence" value="ECO:0007669"/>
    <property type="project" value="UniProtKB-EC"/>
</dbReference>
<sequence>MQEPAVIIPVVLCGGSGTRLWPLSREGYPKQFLKLLGDRSLLQDTLLRVQEIPGIGAPLLVTSHAHRFMVAEQAREIGISDGEFMLEPHARNTAPALAAAALHALAAGQDPLMLVLPSDHLIRDTSAFASIVTQGVAAAQAGALVTFGIAPTAPATGYGYIKAGARRTESSFEVACFEEKPSLPRANQFLAEGGYFWNSGIFLFRASAFLAELEVFSPEILRAVQESVSLGQKDLDFFRLDEAAFARCPSNSIDYAVMEHTTRAQMVPFATEWSDVGAWDAVWELGTKQADGNVTTGDVLTHNAKDCLVHASHRLVAIAGVEDVMVVETPDAVLVVHKDQCQDVKALVDMVRKQGRSEAADHRKVYRPWGSYDSVDEGQRYQVKRITVKPGAKLSMQMHYHRAEHWIVVKGTARVTCANETFLLSENQSSYIPLGTIHRLENPGSVPLELIEVQSGSYLGEDDIVRFDDVYGRAPAPGSKAELA</sequence>
<comment type="caution">
    <text evidence="12">The sequence shown here is derived from an EMBL/GenBank/DDBJ whole genome shotgun (WGS) entry which is preliminary data.</text>
</comment>
<dbReference type="FunFam" id="3.90.550.10:FF:000046">
    <property type="entry name" value="Mannose-1-phosphate guanylyltransferase (GDP)"/>
    <property type="match status" value="1"/>
</dbReference>
<dbReference type="GO" id="GO:0000271">
    <property type="term" value="P:polysaccharide biosynthetic process"/>
    <property type="evidence" value="ECO:0007669"/>
    <property type="project" value="InterPro"/>
</dbReference>
<dbReference type="Pfam" id="PF22640">
    <property type="entry name" value="ManC_GMP_beta-helix"/>
    <property type="match status" value="1"/>
</dbReference>
<dbReference type="InterPro" id="IPR014710">
    <property type="entry name" value="RmlC-like_jellyroll"/>
</dbReference>
<evidence type="ECO:0000256" key="6">
    <source>
        <dbReference type="ARBA" id="ARBA00023134"/>
    </source>
</evidence>
<dbReference type="InterPro" id="IPR011051">
    <property type="entry name" value="RmlC_Cupin_sf"/>
</dbReference>
<dbReference type="AlphaFoldDB" id="A0A367PRT5"/>
<dbReference type="CDD" id="cd02213">
    <property type="entry name" value="cupin_PMI_typeII_C"/>
    <property type="match status" value="1"/>
</dbReference>
<comment type="catalytic activity">
    <reaction evidence="7">
        <text>alpha-D-mannose 1-phosphate + GTP + H(+) = GDP-alpha-D-mannose + diphosphate</text>
        <dbReference type="Rhea" id="RHEA:15229"/>
        <dbReference type="ChEBI" id="CHEBI:15378"/>
        <dbReference type="ChEBI" id="CHEBI:33019"/>
        <dbReference type="ChEBI" id="CHEBI:37565"/>
        <dbReference type="ChEBI" id="CHEBI:57527"/>
        <dbReference type="ChEBI" id="CHEBI:58409"/>
        <dbReference type="EC" id="2.7.7.13"/>
    </reaction>
</comment>
<dbReference type="SUPFAM" id="SSF51182">
    <property type="entry name" value="RmlC-like cupins"/>
    <property type="match status" value="1"/>
</dbReference>
<proteinExistence type="inferred from homology"/>
<accession>A0A367PRT5</accession>
<dbReference type="InterPro" id="IPR001538">
    <property type="entry name" value="Man6P_isomerase-2_C"/>
</dbReference>
<reference evidence="12 13" key="1">
    <citation type="submission" date="2018-04" db="EMBL/GenBank/DDBJ databases">
        <title>Cupriavidus necator CR12 genome sequencing and assembly.</title>
        <authorList>
            <person name="Ben Fekih I."/>
            <person name="Mazhar H.S."/>
            <person name="Bello S.K."/>
            <person name="Rensing C."/>
        </authorList>
    </citation>
    <scope>NUCLEOTIDE SEQUENCE [LARGE SCALE GENOMIC DNA]</scope>
    <source>
        <strain evidence="12 13">CR12</strain>
    </source>
</reference>
<dbReference type="InterPro" id="IPR029044">
    <property type="entry name" value="Nucleotide-diphossugar_trans"/>
</dbReference>
<evidence type="ECO:0000259" key="10">
    <source>
        <dbReference type="Pfam" id="PF01050"/>
    </source>
</evidence>
<dbReference type="SUPFAM" id="SSF53448">
    <property type="entry name" value="Nucleotide-diphospho-sugar transferases"/>
    <property type="match status" value="1"/>
</dbReference>
<evidence type="ECO:0000256" key="2">
    <source>
        <dbReference type="ARBA" id="ARBA00012387"/>
    </source>
</evidence>
<keyword evidence="6" id="KW-0342">GTP-binding</keyword>
<dbReference type="PANTHER" id="PTHR46390:SF1">
    <property type="entry name" value="MANNOSE-1-PHOSPHATE GUANYLYLTRANSFERASE"/>
    <property type="match status" value="1"/>
</dbReference>
<dbReference type="GO" id="GO:0005525">
    <property type="term" value="F:GTP binding"/>
    <property type="evidence" value="ECO:0007669"/>
    <property type="project" value="UniProtKB-KW"/>
</dbReference>
<feature type="domain" description="Mannose-6-phosphate isomerase type II C-terminal" evidence="10">
    <location>
        <begin position="355"/>
        <end position="469"/>
    </location>
</feature>
<evidence type="ECO:0000256" key="4">
    <source>
        <dbReference type="ARBA" id="ARBA00022695"/>
    </source>
</evidence>
<dbReference type="RefSeq" id="WP_114130840.1">
    <property type="nucleotide sequence ID" value="NZ_CP068435.1"/>
</dbReference>
<dbReference type="Gene3D" id="2.60.120.10">
    <property type="entry name" value="Jelly Rolls"/>
    <property type="match status" value="1"/>
</dbReference>
<dbReference type="NCBIfam" id="TIGR01479">
    <property type="entry name" value="GMP_PMI"/>
    <property type="match status" value="1"/>
</dbReference>
<evidence type="ECO:0000256" key="5">
    <source>
        <dbReference type="ARBA" id="ARBA00022741"/>
    </source>
</evidence>
<evidence type="ECO:0000256" key="3">
    <source>
        <dbReference type="ARBA" id="ARBA00022679"/>
    </source>
</evidence>
<feature type="domain" description="MannoseP isomerase/GMP-like beta-helix" evidence="11">
    <location>
        <begin position="303"/>
        <end position="349"/>
    </location>
</feature>
<dbReference type="GO" id="GO:0016853">
    <property type="term" value="F:isomerase activity"/>
    <property type="evidence" value="ECO:0007669"/>
    <property type="project" value="UniProtKB-KW"/>
</dbReference>
<dbReference type="EMBL" id="QDHA01000008">
    <property type="protein sequence ID" value="RCJ09817.1"/>
    <property type="molecule type" value="Genomic_DNA"/>
</dbReference>
<evidence type="ECO:0000256" key="8">
    <source>
        <dbReference type="RuleBase" id="RU004190"/>
    </source>
</evidence>
<dbReference type="Proteomes" id="UP000253501">
    <property type="component" value="Unassembled WGS sequence"/>
</dbReference>